<name>A0A1J7HMJ9_LUPAN</name>
<feature type="coiled-coil region" evidence="6">
    <location>
        <begin position="87"/>
        <end position="114"/>
    </location>
</feature>
<evidence type="ECO:0000256" key="2">
    <source>
        <dbReference type="ARBA" id="ARBA00023015"/>
    </source>
</evidence>
<dbReference type="FunFam" id="3.40.1810.10:FF:000018">
    <property type="entry name" value="agamous-like MADS-box protein AGL80"/>
    <property type="match status" value="1"/>
</dbReference>
<comment type="subcellular location">
    <subcellularLocation>
        <location evidence="1">Nucleus</location>
    </subcellularLocation>
</comment>
<dbReference type="SUPFAM" id="SSF55455">
    <property type="entry name" value="SRF-like"/>
    <property type="match status" value="1"/>
</dbReference>
<gene>
    <name evidence="8" type="ORF">TanjilG_11432</name>
</gene>
<dbReference type="GO" id="GO:0000978">
    <property type="term" value="F:RNA polymerase II cis-regulatory region sequence-specific DNA binding"/>
    <property type="evidence" value="ECO:0007669"/>
    <property type="project" value="TreeGrafter"/>
</dbReference>
<evidence type="ECO:0000256" key="1">
    <source>
        <dbReference type="ARBA" id="ARBA00004123"/>
    </source>
</evidence>
<evidence type="ECO:0000313" key="8">
    <source>
        <dbReference type="EMBL" id="OIW14087.1"/>
    </source>
</evidence>
<feature type="domain" description="MADS-box" evidence="7">
    <location>
        <begin position="1"/>
        <end position="51"/>
    </location>
</feature>
<dbReference type="PANTHER" id="PTHR11945">
    <property type="entry name" value="MADS BOX PROTEIN"/>
    <property type="match status" value="1"/>
</dbReference>
<evidence type="ECO:0000256" key="6">
    <source>
        <dbReference type="SAM" id="Coils"/>
    </source>
</evidence>
<dbReference type="CDD" id="cd00266">
    <property type="entry name" value="MADS_SRF_like"/>
    <property type="match status" value="1"/>
</dbReference>
<proteinExistence type="predicted"/>
<dbReference type="SMART" id="SM00432">
    <property type="entry name" value="MADS"/>
    <property type="match status" value="1"/>
</dbReference>
<evidence type="ECO:0000256" key="3">
    <source>
        <dbReference type="ARBA" id="ARBA00023125"/>
    </source>
</evidence>
<evidence type="ECO:0000259" key="7">
    <source>
        <dbReference type="PROSITE" id="PS50066"/>
    </source>
</evidence>
<dbReference type="PROSITE" id="PS50066">
    <property type="entry name" value="MADS_BOX_2"/>
    <property type="match status" value="1"/>
</dbReference>
<sequence length="167" mass="19403">MTGKKLNLTYIVSDAKRKVTLKKRKNSLIKKMGEITTLCGIEACAIISSHNELQPEVWPSHFGVQNVLSKFKRMSETERYMKMLNQESFMNQRIMKAQEQLKKLRNENKKKETTLLMYQCLRNGNVDENIKMANMNDLSWMIDQTLKDIDKKITKGQPEEAMNGKKG</sequence>
<evidence type="ECO:0000256" key="5">
    <source>
        <dbReference type="ARBA" id="ARBA00023242"/>
    </source>
</evidence>
<keyword evidence="4" id="KW-0804">Transcription</keyword>
<dbReference type="InterPro" id="IPR033897">
    <property type="entry name" value="SRF-like_MADS-box"/>
</dbReference>
<evidence type="ECO:0000256" key="4">
    <source>
        <dbReference type="ARBA" id="ARBA00023163"/>
    </source>
</evidence>
<dbReference type="GO" id="GO:0046983">
    <property type="term" value="F:protein dimerization activity"/>
    <property type="evidence" value="ECO:0007669"/>
    <property type="project" value="InterPro"/>
</dbReference>
<dbReference type="Pfam" id="PF00319">
    <property type="entry name" value="SRF-TF"/>
    <property type="match status" value="1"/>
</dbReference>
<keyword evidence="9" id="KW-1185">Reference proteome</keyword>
<keyword evidence="2" id="KW-0805">Transcription regulation</keyword>
<dbReference type="GO" id="GO:0045944">
    <property type="term" value="P:positive regulation of transcription by RNA polymerase II"/>
    <property type="evidence" value="ECO:0007669"/>
    <property type="project" value="InterPro"/>
</dbReference>
<dbReference type="EMBL" id="CM007364">
    <property type="protein sequence ID" value="OIW14087.1"/>
    <property type="molecule type" value="Genomic_DNA"/>
</dbReference>
<dbReference type="OMA" id="VNEMDQI"/>
<dbReference type="InterPro" id="IPR036879">
    <property type="entry name" value="TF_MADSbox_sf"/>
</dbReference>
<dbReference type="KEGG" id="lang:109344565"/>
<accession>A0A1J7HMJ9</accession>
<keyword evidence="6" id="KW-0175">Coiled coil</keyword>
<dbReference type="Proteomes" id="UP000188354">
    <property type="component" value="Chromosome LG04"/>
</dbReference>
<protein>
    <recommendedName>
        <fullName evidence="7">MADS-box domain-containing protein</fullName>
    </recommendedName>
</protein>
<dbReference type="Gramene" id="OIW14087">
    <property type="protein sequence ID" value="OIW14087"/>
    <property type="gene ID" value="TanjilG_11432"/>
</dbReference>
<keyword evidence="3" id="KW-0238">DNA-binding</keyword>
<dbReference type="GO" id="GO:0000981">
    <property type="term" value="F:DNA-binding transcription factor activity, RNA polymerase II-specific"/>
    <property type="evidence" value="ECO:0007669"/>
    <property type="project" value="InterPro"/>
</dbReference>
<dbReference type="STRING" id="3871.A0A1J7HMJ9"/>
<organism evidence="8 9">
    <name type="scientific">Lupinus angustifolius</name>
    <name type="common">Narrow-leaved blue lupine</name>
    <dbReference type="NCBI Taxonomy" id="3871"/>
    <lineage>
        <taxon>Eukaryota</taxon>
        <taxon>Viridiplantae</taxon>
        <taxon>Streptophyta</taxon>
        <taxon>Embryophyta</taxon>
        <taxon>Tracheophyta</taxon>
        <taxon>Spermatophyta</taxon>
        <taxon>Magnoliopsida</taxon>
        <taxon>eudicotyledons</taxon>
        <taxon>Gunneridae</taxon>
        <taxon>Pentapetalae</taxon>
        <taxon>rosids</taxon>
        <taxon>fabids</taxon>
        <taxon>Fabales</taxon>
        <taxon>Fabaceae</taxon>
        <taxon>Papilionoideae</taxon>
        <taxon>50 kb inversion clade</taxon>
        <taxon>genistoids sensu lato</taxon>
        <taxon>core genistoids</taxon>
        <taxon>Genisteae</taxon>
        <taxon>Lupinus</taxon>
    </lineage>
</organism>
<dbReference type="InterPro" id="IPR002100">
    <property type="entry name" value="TF_MADSbox"/>
</dbReference>
<dbReference type="AlphaFoldDB" id="A0A1J7HMJ9"/>
<keyword evidence="5" id="KW-0539">Nucleus</keyword>
<evidence type="ECO:0000313" key="9">
    <source>
        <dbReference type="Proteomes" id="UP000188354"/>
    </source>
</evidence>
<dbReference type="Gene3D" id="3.40.1810.10">
    <property type="entry name" value="Transcription factor, MADS-box"/>
    <property type="match status" value="1"/>
</dbReference>
<reference evidence="8 9" key="1">
    <citation type="journal article" date="2017" name="Plant Biotechnol. J.">
        <title>A comprehensive draft genome sequence for lupin (Lupinus angustifolius), an emerging health food: insights into plant-microbe interactions and legume evolution.</title>
        <authorList>
            <person name="Hane J.K."/>
            <person name="Ming Y."/>
            <person name="Kamphuis L.G."/>
            <person name="Nelson M.N."/>
            <person name="Garg G."/>
            <person name="Atkins C.A."/>
            <person name="Bayer P.E."/>
            <person name="Bravo A."/>
            <person name="Bringans S."/>
            <person name="Cannon S."/>
            <person name="Edwards D."/>
            <person name="Foley R."/>
            <person name="Gao L.L."/>
            <person name="Harrison M.J."/>
            <person name="Huang W."/>
            <person name="Hurgobin B."/>
            <person name="Li S."/>
            <person name="Liu C.W."/>
            <person name="McGrath A."/>
            <person name="Morahan G."/>
            <person name="Murray J."/>
            <person name="Weller J."/>
            <person name="Jian J."/>
            <person name="Singh K.B."/>
        </authorList>
    </citation>
    <scope>NUCLEOTIDE SEQUENCE [LARGE SCALE GENOMIC DNA]</scope>
    <source>
        <strain evidence="9">cv. Tanjil</strain>
        <tissue evidence="8">Whole plant</tissue>
    </source>
</reference>
<dbReference type="GO" id="GO:0005634">
    <property type="term" value="C:nucleus"/>
    <property type="evidence" value="ECO:0007669"/>
    <property type="project" value="UniProtKB-SubCell"/>
</dbReference>
<dbReference type="OrthoDB" id="1375163at2759"/>
<dbReference type="PANTHER" id="PTHR11945:SF788">
    <property type="entry name" value="AGAMOUS-LIKE-34-RELATED"/>
    <property type="match status" value="1"/>
</dbReference>